<name>A0A081BCA6_9HYPH</name>
<proteinExistence type="predicted"/>
<keyword evidence="1" id="KW-0378">Hydrolase</keyword>
<dbReference type="CDD" id="cd02603">
    <property type="entry name" value="HAD_sEH-N_like"/>
    <property type="match status" value="1"/>
</dbReference>
<reference evidence="1 2" key="1">
    <citation type="submission" date="2014-07" db="EMBL/GenBank/DDBJ databases">
        <title>Tepidicaulis marinum gen. nov., sp. nov., a novel marine bacterium denitrifying nitrate to nitrous oxide strictly under microaerobic conditions.</title>
        <authorList>
            <person name="Takeuchi M."/>
            <person name="Yamagishi T."/>
            <person name="Kamagata Y."/>
            <person name="Oshima K."/>
            <person name="Hattori M."/>
            <person name="Katayama T."/>
            <person name="Hanada S."/>
            <person name="Tamaki H."/>
            <person name="Marumo K."/>
            <person name="Maeda H."/>
            <person name="Nedachi M."/>
            <person name="Iwasaki W."/>
            <person name="Suwa Y."/>
            <person name="Sakata S."/>
        </authorList>
    </citation>
    <scope>NUCLEOTIDE SEQUENCE [LARGE SCALE GENOMIC DNA]</scope>
    <source>
        <strain evidence="1 2">MA2</strain>
    </source>
</reference>
<dbReference type="Pfam" id="PF00702">
    <property type="entry name" value="Hydrolase"/>
    <property type="match status" value="1"/>
</dbReference>
<keyword evidence="2" id="KW-1185">Reference proteome</keyword>
<dbReference type="eggNOG" id="COG1011">
    <property type="taxonomic scope" value="Bacteria"/>
</dbReference>
<dbReference type="NCBIfam" id="TIGR01509">
    <property type="entry name" value="HAD-SF-IA-v3"/>
    <property type="match status" value="1"/>
</dbReference>
<dbReference type="GO" id="GO:0016787">
    <property type="term" value="F:hydrolase activity"/>
    <property type="evidence" value="ECO:0007669"/>
    <property type="project" value="UniProtKB-KW"/>
</dbReference>
<sequence length="205" mass="22811">MNGITHVVFDIGNVLVEWNPRHLYRKHFEREAEMEAFLSNVCTMDWHIAHDAGVSFEDNAEKLKARHPDHHALIDIWGARYLEMSPGAVPGMEALVGTLKEKGLALHGLTNMPASIYPKLHARYPAMQALEVTVVSGEEKTLKPDPRLYEILIARAGLPVRATLYIDDSAPNVRTAEKLGMYGHHFQNAGGLARELTQLGLLEAS</sequence>
<evidence type="ECO:0000313" key="2">
    <source>
        <dbReference type="Proteomes" id="UP000028702"/>
    </source>
</evidence>
<organism evidence="1 2">
    <name type="scientific">Tepidicaulis marinus</name>
    <dbReference type="NCBI Taxonomy" id="1333998"/>
    <lineage>
        <taxon>Bacteria</taxon>
        <taxon>Pseudomonadati</taxon>
        <taxon>Pseudomonadota</taxon>
        <taxon>Alphaproteobacteria</taxon>
        <taxon>Hyphomicrobiales</taxon>
        <taxon>Parvibaculaceae</taxon>
        <taxon>Tepidicaulis</taxon>
    </lineage>
</organism>
<dbReference type="PANTHER" id="PTHR43611">
    <property type="entry name" value="ALPHA-D-GLUCOSE 1-PHOSPHATE PHOSPHATASE"/>
    <property type="match status" value="1"/>
</dbReference>
<evidence type="ECO:0000313" key="1">
    <source>
        <dbReference type="EMBL" id="GAK45674.1"/>
    </source>
</evidence>
<dbReference type="InterPro" id="IPR036412">
    <property type="entry name" value="HAD-like_sf"/>
</dbReference>
<dbReference type="SUPFAM" id="SSF56784">
    <property type="entry name" value="HAD-like"/>
    <property type="match status" value="1"/>
</dbReference>
<dbReference type="InterPro" id="IPR006439">
    <property type="entry name" value="HAD-SF_hydro_IA"/>
</dbReference>
<dbReference type="AlphaFoldDB" id="A0A081BCA6"/>
<comment type="caution">
    <text evidence="1">The sequence shown here is derived from an EMBL/GenBank/DDBJ whole genome shotgun (WGS) entry which is preliminary data.</text>
</comment>
<dbReference type="Proteomes" id="UP000028702">
    <property type="component" value="Unassembled WGS sequence"/>
</dbReference>
<gene>
    <name evidence="1" type="ORF">M2A_2173</name>
</gene>
<dbReference type="PANTHER" id="PTHR43611:SF3">
    <property type="entry name" value="FLAVIN MONONUCLEOTIDE HYDROLASE 1, CHLOROPLATIC"/>
    <property type="match status" value="1"/>
</dbReference>
<dbReference type="RefSeq" id="WP_045447144.1">
    <property type="nucleotide sequence ID" value="NZ_BBIO01000011.1"/>
</dbReference>
<dbReference type="InterPro" id="IPR023198">
    <property type="entry name" value="PGP-like_dom2"/>
</dbReference>
<dbReference type="SFLD" id="SFLDG01129">
    <property type="entry name" value="C1.5:_HAD__Beta-PGM__Phosphata"/>
    <property type="match status" value="1"/>
</dbReference>
<dbReference type="Gene3D" id="3.40.50.1000">
    <property type="entry name" value="HAD superfamily/HAD-like"/>
    <property type="match status" value="1"/>
</dbReference>
<dbReference type="PRINTS" id="PR00413">
    <property type="entry name" value="HADHALOGNASE"/>
</dbReference>
<dbReference type="EMBL" id="BBIO01000011">
    <property type="protein sequence ID" value="GAK45674.1"/>
    <property type="molecule type" value="Genomic_DNA"/>
</dbReference>
<dbReference type="Gene3D" id="1.10.150.240">
    <property type="entry name" value="Putative phosphatase, domain 2"/>
    <property type="match status" value="1"/>
</dbReference>
<protein>
    <submittedName>
        <fullName evidence="1">HAD family hydrolase</fullName>
    </submittedName>
</protein>
<accession>A0A081BCA6</accession>
<dbReference type="InterPro" id="IPR023214">
    <property type="entry name" value="HAD_sf"/>
</dbReference>
<dbReference type="SFLD" id="SFLDS00003">
    <property type="entry name" value="Haloacid_Dehalogenase"/>
    <property type="match status" value="1"/>
</dbReference>
<dbReference type="STRING" id="1333998.M2A_2173"/>